<proteinExistence type="predicted"/>
<dbReference type="PANTHER" id="PTHR16110:SF1">
    <property type="entry name" value="TBC1 DOMAIN FAMILY MEMBER 19"/>
    <property type="match status" value="1"/>
</dbReference>
<dbReference type="Proteomes" id="UP000626109">
    <property type="component" value="Unassembled WGS sequence"/>
</dbReference>
<sequence length="192" mass="20787">VWSVCLGLAPSSAAAGHGLEGTGGRDGSTALQDAARGVSDWEWLTDDVLRLDVAEHCANDVSYFPFDEIVEAMVLALSRDSKVMACCECGPPQIPIVACPETNTAAVQGDGENCGQEQPGLLLVPPCGVVPFRGFSNYACPFAFLADRLETVYPLFRAFYCRHLCRLHTLSSEPRTLLQLCELFLVCPNYVI</sequence>
<organism evidence="1 2">
    <name type="scientific">Polarella glacialis</name>
    <name type="common">Dinoflagellate</name>
    <dbReference type="NCBI Taxonomy" id="89957"/>
    <lineage>
        <taxon>Eukaryota</taxon>
        <taxon>Sar</taxon>
        <taxon>Alveolata</taxon>
        <taxon>Dinophyceae</taxon>
        <taxon>Suessiales</taxon>
        <taxon>Suessiaceae</taxon>
        <taxon>Polarella</taxon>
    </lineage>
</organism>
<dbReference type="InterPro" id="IPR042507">
    <property type="entry name" value="TBC1D19"/>
</dbReference>
<accession>A0A813KPN3</accession>
<dbReference type="PANTHER" id="PTHR16110">
    <property type="entry name" value="TBC1 DOMAIN FAMILY MEMBER 19"/>
    <property type="match status" value="1"/>
</dbReference>
<evidence type="ECO:0000313" key="2">
    <source>
        <dbReference type="Proteomes" id="UP000626109"/>
    </source>
</evidence>
<comment type="caution">
    <text evidence="1">The sequence shown here is derived from an EMBL/GenBank/DDBJ whole genome shotgun (WGS) entry which is preliminary data.</text>
</comment>
<dbReference type="EMBL" id="CAJNNW010032276">
    <property type="protein sequence ID" value="CAE8712140.1"/>
    <property type="molecule type" value="Genomic_DNA"/>
</dbReference>
<feature type="non-terminal residue" evidence="1">
    <location>
        <position position="192"/>
    </location>
</feature>
<reference evidence="1" key="1">
    <citation type="submission" date="2021-02" db="EMBL/GenBank/DDBJ databases">
        <authorList>
            <person name="Dougan E. K."/>
            <person name="Rhodes N."/>
            <person name="Thang M."/>
            <person name="Chan C."/>
        </authorList>
    </citation>
    <scope>NUCLEOTIDE SEQUENCE</scope>
</reference>
<gene>
    <name evidence="1" type="ORF">PGLA2088_LOCUS36862</name>
</gene>
<name>A0A813KPN3_POLGL</name>
<dbReference type="AlphaFoldDB" id="A0A813KPN3"/>
<protein>
    <submittedName>
        <fullName evidence="1">Uncharacterized protein</fullName>
    </submittedName>
</protein>
<evidence type="ECO:0000313" key="1">
    <source>
        <dbReference type="EMBL" id="CAE8712140.1"/>
    </source>
</evidence>